<evidence type="ECO:0000256" key="1">
    <source>
        <dbReference type="SAM" id="MobiDB-lite"/>
    </source>
</evidence>
<sequence length="135" mass="14874">MDAELLNHCKELLAPLGAVRTRRMFGGHGIYVDDLFMALIAYDQLYLKADDETRPRFEAAGCEPFRYAKQGGESISLSYFRPPEEAMESPALMQPWARLAFGAALRARAKVSVKRPKAAAKTAKKKPGSASRKAG</sequence>
<accession>A0ABU5DBQ9</accession>
<evidence type="ECO:0000313" key="4">
    <source>
        <dbReference type="Proteomes" id="UP001285263"/>
    </source>
</evidence>
<evidence type="ECO:0000313" key="3">
    <source>
        <dbReference type="EMBL" id="MDY0743559.1"/>
    </source>
</evidence>
<dbReference type="InterPro" id="IPR047525">
    <property type="entry name" value="TfoX-like"/>
</dbReference>
<organism evidence="3 4">
    <name type="scientific">Roseateles agri</name>
    <dbReference type="NCBI Taxonomy" id="3098619"/>
    <lineage>
        <taxon>Bacteria</taxon>
        <taxon>Pseudomonadati</taxon>
        <taxon>Pseudomonadota</taxon>
        <taxon>Betaproteobacteria</taxon>
        <taxon>Burkholderiales</taxon>
        <taxon>Sphaerotilaceae</taxon>
        <taxon>Roseateles</taxon>
    </lineage>
</organism>
<protein>
    <submittedName>
        <fullName evidence="3">TfoX/Sxy family protein</fullName>
    </submittedName>
</protein>
<dbReference type="SUPFAM" id="SSF159894">
    <property type="entry name" value="YgaC/TfoX-N like"/>
    <property type="match status" value="1"/>
</dbReference>
<feature type="domain" description="TfoX N-terminal" evidence="2">
    <location>
        <begin position="11"/>
        <end position="103"/>
    </location>
</feature>
<evidence type="ECO:0000259" key="2">
    <source>
        <dbReference type="Pfam" id="PF04993"/>
    </source>
</evidence>
<dbReference type="PANTHER" id="PTHR36121:SF1">
    <property type="entry name" value="PROTEIN SXY"/>
    <property type="match status" value="1"/>
</dbReference>
<dbReference type="Proteomes" id="UP001285263">
    <property type="component" value="Unassembled WGS sequence"/>
</dbReference>
<comment type="caution">
    <text evidence="3">The sequence shown here is derived from an EMBL/GenBank/DDBJ whole genome shotgun (WGS) entry which is preliminary data.</text>
</comment>
<feature type="compositionally biased region" description="Basic residues" evidence="1">
    <location>
        <begin position="112"/>
        <end position="127"/>
    </location>
</feature>
<dbReference type="RefSeq" id="WP_320421455.1">
    <property type="nucleotide sequence ID" value="NZ_JAXCLA010000001.1"/>
</dbReference>
<proteinExistence type="predicted"/>
<gene>
    <name evidence="3" type="ORF">SNE35_03540</name>
</gene>
<dbReference type="PANTHER" id="PTHR36121">
    <property type="entry name" value="PROTEIN SXY"/>
    <property type="match status" value="1"/>
</dbReference>
<name>A0ABU5DBQ9_9BURK</name>
<dbReference type="Gene3D" id="3.30.1460.30">
    <property type="entry name" value="YgaC/TfoX-N like chaperone"/>
    <property type="match status" value="1"/>
</dbReference>
<keyword evidence="4" id="KW-1185">Reference proteome</keyword>
<dbReference type="InterPro" id="IPR007076">
    <property type="entry name" value="TfoX_N"/>
</dbReference>
<feature type="region of interest" description="Disordered" evidence="1">
    <location>
        <begin position="112"/>
        <end position="135"/>
    </location>
</feature>
<dbReference type="Pfam" id="PF04993">
    <property type="entry name" value="TfoX_N"/>
    <property type="match status" value="1"/>
</dbReference>
<reference evidence="3 4" key="1">
    <citation type="submission" date="2023-11" db="EMBL/GenBank/DDBJ databases">
        <title>Paucibacter sp. nov., isolated from fresh soil in Korea.</title>
        <authorList>
            <person name="Le N.T.T."/>
        </authorList>
    </citation>
    <scope>NUCLEOTIDE SEQUENCE [LARGE SCALE GENOMIC DNA]</scope>
    <source>
        <strain evidence="3 4">R3-3</strain>
    </source>
</reference>
<dbReference type="EMBL" id="JAXCLA010000001">
    <property type="protein sequence ID" value="MDY0743559.1"/>
    <property type="molecule type" value="Genomic_DNA"/>
</dbReference>